<proteinExistence type="predicted"/>
<name>A0A087D079_9BIFI</name>
<protein>
    <submittedName>
        <fullName evidence="1">Uncharacterized protein</fullName>
    </submittedName>
</protein>
<comment type="caution">
    <text evidence="1">The sequence shown here is derived from an EMBL/GenBank/DDBJ whole genome shotgun (WGS) entry which is preliminary data.</text>
</comment>
<sequence length="100" mass="11404">MPMFEGMDEDTGRDIGPMERTINGFVQGYQGEVDPYRQVIMAGMKSLARNIDSQTKRGREISRNMGALLDCVRELRQMDQATMGPEDDEATRKLLEMMKL</sequence>
<dbReference type="EMBL" id="JGZM01000002">
    <property type="protein sequence ID" value="KFI88929.1"/>
    <property type="molecule type" value="Genomic_DNA"/>
</dbReference>
<reference evidence="1 2" key="1">
    <citation type="submission" date="2014-03" db="EMBL/GenBank/DDBJ databases">
        <title>Genomics of Bifidobacteria.</title>
        <authorList>
            <person name="Ventura M."/>
            <person name="Milani C."/>
            <person name="Lugli G.A."/>
        </authorList>
    </citation>
    <scope>NUCLEOTIDE SEQUENCE [LARGE SCALE GENOMIC DNA]</scope>
    <source>
        <strain evidence="1 2">LMG 14934</strain>
    </source>
</reference>
<dbReference type="RefSeq" id="WP_051915865.1">
    <property type="nucleotide sequence ID" value="NZ_JDTM01000002.1"/>
</dbReference>
<gene>
    <name evidence="1" type="ORF">BSAE_0260</name>
</gene>
<dbReference type="AlphaFoldDB" id="A0A087D079"/>
<evidence type="ECO:0000313" key="2">
    <source>
        <dbReference type="Proteomes" id="UP000029040"/>
    </source>
</evidence>
<accession>A0A087D079</accession>
<evidence type="ECO:0000313" key="1">
    <source>
        <dbReference type="EMBL" id="KFI88929.1"/>
    </source>
</evidence>
<organism evidence="1 2">
    <name type="scientific">Bifidobacterium pullorum subsp. saeculare DSM 6531 = LMG 14934</name>
    <dbReference type="NCBI Taxonomy" id="1437611"/>
    <lineage>
        <taxon>Bacteria</taxon>
        <taxon>Bacillati</taxon>
        <taxon>Actinomycetota</taxon>
        <taxon>Actinomycetes</taxon>
        <taxon>Bifidobacteriales</taxon>
        <taxon>Bifidobacteriaceae</taxon>
        <taxon>Bifidobacterium</taxon>
    </lineage>
</organism>
<dbReference type="Proteomes" id="UP000029040">
    <property type="component" value="Unassembled WGS sequence"/>
</dbReference>